<evidence type="ECO:0000256" key="1">
    <source>
        <dbReference type="SAM" id="Coils"/>
    </source>
</evidence>
<dbReference type="Proteomes" id="UP000268321">
    <property type="component" value="Unassembled WGS sequence"/>
</dbReference>
<keyword evidence="4" id="KW-1185">Reference proteome</keyword>
<keyword evidence="1" id="KW-0175">Coiled coil</keyword>
<feature type="coiled-coil region" evidence="1">
    <location>
        <begin position="313"/>
        <end position="340"/>
    </location>
</feature>
<evidence type="ECO:0000313" key="4">
    <source>
        <dbReference type="Proteomes" id="UP000268321"/>
    </source>
</evidence>
<protein>
    <submittedName>
        <fullName evidence="3">Uncharacterized protein</fullName>
    </submittedName>
</protein>
<feature type="compositionally biased region" description="Basic and acidic residues" evidence="2">
    <location>
        <begin position="107"/>
        <end position="116"/>
    </location>
</feature>
<accession>A0A4P9ZHF3</accession>
<gene>
    <name evidence="3" type="ORF">METBISCDRAFT_25525</name>
</gene>
<reference evidence="4" key="1">
    <citation type="journal article" date="2018" name="Nat. Microbiol.">
        <title>Leveraging single-cell genomics to expand the fungal tree of life.</title>
        <authorList>
            <person name="Ahrendt S.R."/>
            <person name="Quandt C.A."/>
            <person name="Ciobanu D."/>
            <person name="Clum A."/>
            <person name="Salamov A."/>
            <person name="Andreopoulos B."/>
            <person name="Cheng J.F."/>
            <person name="Woyke T."/>
            <person name="Pelin A."/>
            <person name="Henrissat B."/>
            <person name="Reynolds N.K."/>
            <person name="Benny G.L."/>
            <person name="Smith M.E."/>
            <person name="James T.Y."/>
            <person name="Grigoriev I.V."/>
        </authorList>
    </citation>
    <scope>NUCLEOTIDE SEQUENCE [LARGE SCALE GENOMIC DNA]</scope>
    <source>
        <strain evidence="4">Baker2002</strain>
    </source>
</reference>
<name>A0A4P9ZHF3_9ASCO</name>
<dbReference type="OrthoDB" id="4074932at2759"/>
<sequence length="362" mass="39389">MIRKFSTTASVAFRKNSVTQFSNLDRALAVPKKWQATTGNSFRSFAEYRLKVVNQLPLTVRSKPALLDQLVYIDSLLCGTDTPVLDAGGQLSLDLGAFADDASVFADEEKPDKSHSDGGPSPGIDAPEDLGWLAPGNSVDPNRDAMSQSMAFAGFAEPRSPRSPEGDNFSEEWNLHGLQNATSMQQLLDVPLGQGTRYRILRGESLSLAFLADPPAQPTMSDLRNVPEFPVAPGEEMSLKLAGLSLNQIDLLSALIAHHQTSIQGASIQEPVERRLGAENTNPAHAKSDSLAFTTLSDSNSSAQPKPLGQGAEKELEDQIAQLSEMLELENRLLKNLIIEKGNKYSDKEFKMMKERAKHADS</sequence>
<organism evidence="3 4">
    <name type="scientific">Metschnikowia bicuspidata</name>
    <dbReference type="NCBI Taxonomy" id="27322"/>
    <lineage>
        <taxon>Eukaryota</taxon>
        <taxon>Fungi</taxon>
        <taxon>Dikarya</taxon>
        <taxon>Ascomycota</taxon>
        <taxon>Saccharomycotina</taxon>
        <taxon>Pichiomycetes</taxon>
        <taxon>Metschnikowiaceae</taxon>
        <taxon>Metschnikowia</taxon>
    </lineage>
</organism>
<dbReference type="AlphaFoldDB" id="A0A4P9ZHF3"/>
<proteinExistence type="predicted"/>
<evidence type="ECO:0000256" key="2">
    <source>
        <dbReference type="SAM" id="MobiDB-lite"/>
    </source>
</evidence>
<dbReference type="EMBL" id="ML004430">
    <property type="protein sequence ID" value="RKP32584.1"/>
    <property type="molecule type" value="Genomic_DNA"/>
</dbReference>
<evidence type="ECO:0000313" key="3">
    <source>
        <dbReference type="EMBL" id="RKP32584.1"/>
    </source>
</evidence>
<feature type="region of interest" description="Disordered" evidence="2">
    <location>
        <begin position="107"/>
        <end position="144"/>
    </location>
</feature>